<name>A0ABW0LCQ4_9BACI</name>
<feature type="transmembrane region" description="Helical" evidence="1">
    <location>
        <begin position="32"/>
        <end position="53"/>
    </location>
</feature>
<evidence type="ECO:0000313" key="3">
    <source>
        <dbReference type="Proteomes" id="UP001596147"/>
    </source>
</evidence>
<keyword evidence="3" id="KW-1185">Reference proteome</keyword>
<accession>A0ABW0LCQ4</accession>
<dbReference type="Proteomes" id="UP001596147">
    <property type="component" value="Unassembled WGS sequence"/>
</dbReference>
<reference evidence="3" key="1">
    <citation type="journal article" date="2019" name="Int. J. Syst. Evol. Microbiol.">
        <title>The Global Catalogue of Microorganisms (GCM) 10K type strain sequencing project: providing services to taxonomists for standard genome sequencing and annotation.</title>
        <authorList>
            <consortium name="The Broad Institute Genomics Platform"/>
            <consortium name="The Broad Institute Genome Sequencing Center for Infectious Disease"/>
            <person name="Wu L."/>
            <person name="Ma J."/>
        </authorList>
    </citation>
    <scope>NUCLEOTIDE SEQUENCE [LARGE SCALE GENOMIC DNA]</scope>
    <source>
        <strain evidence="3">CGMCC 1.12237</strain>
    </source>
</reference>
<evidence type="ECO:0000313" key="2">
    <source>
        <dbReference type="EMBL" id="MFC5463518.1"/>
    </source>
</evidence>
<protein>
    <submittedName>
        <fullName evidence="2">Uncharacterized protein</fullName>
    </submittedName>
</protein>
<feature type="transmembrane region" description="Helical" evidence="1">
    <location>
        <begin position="7"/>
        <end position="26"/>
    </location>
</feature>
<sequence length="59" mass="7018">MNRELKWALLILVVILLGYILPYTVLTNVEAWYGSFLIWTLLAIIIIFINYLFTRNWGE</sequence>
<dbReference type="EMBL" id="JBHSMC010000001">
    <property type="protein sequence ID" value="MFC5463518.1"/>
    <property type="molecule type" value="Genomic_DNA"/>
</dbReference>
<proteinExistence type="predicted"/>
<gene>
    <name evidence="2" type="ORF">ACFPM4_01990</name>
</gene>
<organism evidence="2 3">
    <name type="scientific">Lederbergia graminis</name>
    <dbReference type="NCBI Taxonomy" id="735518"/>
    <lineage>
        <taxon>Bacteria</taxon>
        <taxon>Bacillati</taxon>
        <taxon>Bacillota</taxon>
        <taxon>Bacilli</taxon>
        <taxon>Bacillales</taxon>
        <taxon>Bacillaceae</taxon>
        <taxon>Lederbergia</taxon>
    </lineage>
</organism>
<comment type="caution">
    <text evidence="2">The sequence shown here is derived from an EMBL/GenBank/DDBJ whole genome shotgun (WGS) entry which is preliminary data.</text>
</comment>
<evidence type="ECO:0000256" key="1">
    <source>
        <dbReference type="SAM" id="Phobius"/>
    </source>
</evidence>
<keyword evidence="1" id="KW-0812">Transmembrane</keyword>
<keyword evidence="1" id="KW-1133">Transmembrane helix</keyword>
<keyword evidence="1" id="KW-0472">Membrane</keyword>
<dbReference type="RefSeq" id="WP_144927959.1">
    <property type="nucleotide sequence ID" value="NZ_JBHSMC010000001.1"/>
</dbReference>